<dbReference type="Gene3D" id="3.40.630.30">
    <property type="match status" value="1"/>
</dbReference>
<dbReference type="Proteomes" id="UP000044616">
    <property type="component" value="Unassembled WGS sequence"/>
</dbReference>
<protein>
    <submittedName>
        <fullName evidence="3">GNAT family N-acetyltransferase</fullName>
    </submittedName>
    <submittedName>
        <fullName evidence="2">Lactococcal prophage ps3 protein 05</fullName>
    </submittedName>
</protein>
<accession>A0A077W067</accession>
<proteinExistence type="predicted"/>
<dbReference type="PROSITE" id="PS51186">
    <property type="entry name" value="GNAT"/>
    <property type="match status" value="1"/>
</dbReference>
<dbReference type="PANTHER" id="PTHR43138">
    <property type="entry name" value="ACETYLTRANSFERASE, GNAT FAMILY"/>
    <property type="match status" value="1"/>
</dbReference>
<dbReference type="SUPFAM" id="SSF55729">
    <property type="entry name" value="Acyl-CoA N-acyltransferases (Nat)"/>
    <property type="match status" value="1"/>
</dbReference>
<accession>A0A448CUS6</accession>
<reference evidence="3 5" key="2">
    <citation type="submission" date="2020-10" db="EMBL/GenBank/DDBJ databases">
        <title>Phenotypic and genomic profiling of Staphylococcus argenteus in Canada and the United States and recommendations for clinical result reporting.</title>
        <authorList>
            <person name="Eshaghi A."/>
            <person name="Bommersbach C."/>
            <person name="Zitterman S."/>
            <person name="Burnham C.-A.D."/>
            <person name="Patel R."/>
            <person name="Schuetz A.N."/>
            <person name="Patel S.N."/>
            <person name="Kus J.V."/>
        </authorList>
    </citation>
    <scope>NUCLEOTIDE SEQUENCE [LARGE SCALE GENOMIC DNA]</scope>
    <source>
        <strain evidence="3 5">DSM 28300</strain>
    </source>
</reference>
<dbReference type="InterPro" id="IPR016181">
    <property type="entry name" value="Acyl_CoA_acyltransferase"/>
</dbReference>
<feature type="domain" description="N-acetyltransferase" evidence="1">
    <location>
        <begin position="1"/>
        <end position="162"/>
    </location>
</feature>
<dbReference type="Pfam" id="PF13420">
    <property type="entry name" value="Acetyltransf_4"/>
    <property type="match status" value="1"/>
</dbReference>
<dbReference type="AlphaFoldDB" id="A0A077W067"/>
<sequence>MKIKTLTNDDFNEYKRLVSTVKEEFTQDSHYSQTMTDTLIHDILNETLPTCIVFGCYDNNTLIATATLEQIRYVGKEHKSLIKYNFVNNNDKSINSELINYIISYARQNNYESVLTSIVSNNIGAKVFYSALGFDILGFEKNAIKIGDSYFDEHWLFYDLINK</sequence>
<dbReference type="EMBL" id="CCEH01000037">
    <property type="protein sequence ID" value="CDR29385.1"/>
    <property type="molecule type" value="Genomic_DNA"/>
</dbReference>
<dbReference type="InterPro" id="IPR000182">
    <property type="entry name" value="GNAT_dom"/>
</dbReference>
<evidence type="ECO:0000313" key="2">
    <source>
        <dbReference type="EMBL" id="CDR29385.1"/>
    </source>
</evidence>
<dbReference type="GO" id="GO:0016747">
    <property type="term" value="F:acyltransferase activity, transferring groups other than amino-acyl groups"/>
    <property type="evidence" value="ECO:0007669"/>
    <property type="project" value="InterPro"/>
</dbReference>
<gene>
    <name evidence="2" type="ORF">ERS140147_02597</name>
    <name evidence="3" type="ORF">ILQ21_13060</name>
</gene>
<keyword evidence="5" id="KW-1185">Reference proteome</keyword>
<name>A0A077W067_9STAP</name>
<evidence type="ECO:0000313" key="4">
    <source>
        <dbReference type="Proteomes" id="UP000044616"/>
    </source>
</evidence>
<evidence type="ECO:0000313" key="5">
    <source>
        <dbReference type="Proteomes" id="UP000596960"/>
    </source>
</evidence>
<evidence type="ECO:0000259" key="1">
    <source>
        <dbReference type="PROSITE" id="PS51186"/>
    </source>
</evidence>
<dbReference type="InterPro" id="IPR052742">
    <property type="entry name" value="Mito_N-acetyltransferase"/>
</dbReference>
<dbReference type="GeneID" id="98345217"/>
<dbReference type="EMBL" id="JADAMT010000028">
    <property type="protein sequence ID" value="MBE2129964.1"/>
    <property type="molecule type" value="Genomic_DNA"/>
</dbReference>
<organism evidence="2 4">
    <name type="scientific">Staphylococcus schweitzeri</name>
    <dbReference type="NCBI Taxonomy" id="1654388"/>
    <lineage>
        <taxon>Bacteria</taxon>
        <taxon>Bacillati</taxon>
        <taxon>Bacillota</taxon>
        <taxon>Bacilli</taxon>
        <taxon>Bacillales</taxon>
        <taxon>Staphylococcaceae</taxon>
        <taxon>Staphylococcus</taxon>
    </lineage>
</organism>
<dbReference type="PANTHER" id="PTHR43138:SF1">
    <property type="entry name" value="N-ACETYLTRANSFERASE ACA1"/>
    <property type="match status" value="1"/>
</dbReference>
<dbReference type="Proteomes" id="UP000596960">
    <property type="component" value="Unassembled WGS sequence"/>
</dbReference>
<reference evidence="2 4" key="1">
    <citation type="submission" date="2014-05" db="EMBL/GenBank/DDBJ databases">
        <authorList>
            <person name="Aslett A.Martin."/>
            <person name="De Silva Nishadi"/>
        </authorList>
    </citation>
    <scope>NUCLEOTIDE SEQUENCE [LARGE SCALE GENOMIC DNA]</scope>
</reference>
<evidence type="ECO:0000313" key="3">
    <source>
        <dbReference type="EMBL" id="MBE2129964.1"/>
    </source>
</evidence>
<dbReference type="RefSeq" id="WP_047427198.1">
    <property type="nucleotide sequence ID" value="NZ_CBCSFW010000023.1"/>
</dbReference>